<sequence>ANISLSSLNYILRPPLLSCLVPGYCSSEFRPAYWISYLSPARLLIFFEFGCNSYQQQSNCCDFDLESGD</sequence>
<keyword evidence="2" id="KW-1185">Reference proteome</keyword>
<reference evidence="1 2" key="1">
    <citation type="submission" date="2020-06" db="EMBL/GenBank/DDBJ databases">
        <title>Transcriptomic and genomic resources for Thalictrum thalictroides and T. hernandezii: Facilitating candidate gene discovery in an emerging model plant lineage.</title>
        <authorList>
            <person name="Arias T."/>
            <person name="Riano-Pachon D.M."/>
            <person name="Di Stilio V.S."/>
        </authorList>
    </citation>
    <scope>NUCLEOTIDE SEQUENCE [LARGE SCALE GENOMIC DNA]</scope>
    <source>
        <strain evidence="2">cv. WT478/WT964</strain>
        <tissue evidence="1">Leaves</tissue>
    </source>
</reference>
<organism evidence="1 2">
    <name type="scientific">Thalictrum thalictroides</name>
    <name type="common">Rue-anemone</name>
    <name type="synonym">Anemone thalictroides</name>
    <dbReference type="NCBI Taxonomy" id="46969"/>
    <lineage>
        <taxon>Eukaryota</taxon>
        <taxon>Viridiplantae</taxon>
        <taxon>Streptophyta</taxon>
        <taxon>Embryophyta</taxon>
        <taxon>Tracheophyta</taxon>
        <taxon>Spermatophyta</taxon>
        <taxon>Magnoliopsida</taxon>
        <taxon>Ranunculales</taxon>
        <taxon>Ranunculaceae</taxon>
        <taxon>Thalictroideae</taxon>
        <taxon>Thalictrum</taxon>
    </lineage>
</organism>
<gene>
    <name evidence="1" type="ORF">FRX31_033129</name>
</gene>
<proteinExistence type="predicted"/>
<comment type="caution">
    <text evidence="1">The sequence shown here is derived from an EMBL/GenBank/DDBJ whole genome shotgun (WGS) entry which is preliminary data.</text>
</comment>
<evidence type="ECO:0000313" key="2">
    <source>
        <dbReference type="Proteomes" id="UP000554482"/>
    </source>
</evidence>
<feature type="non-terminal residue" evidence="1">
    <location>
        <position position="69"/>
    </location>
</feature>
<name>A0A7J6UXG5_THATH</name>
<accession>A0A7J6UXG5</accession>
<dbReference type="AlphaFoldDB" id="A0A7J6UXG5"/>
<evidence type="ECO:0000313" key="1">
    <source>
        <dbReference type="EMBL" id="KAF5177287.1"/>
    </source>
</evidence>
<dbReference type="EMBL" id="JABWDY010041599">
    <property type="protein sequence ID" value="KAF5177287.1"/>
    <property type="molecule type" value="Genomic_DNA"/>
</dbReference>
<protein>
    <submittedName>
        <fullName evidence="1">Uncharacterized protein</fullName>
    </submittedName>
</protein>
<dbReference type="Proteomes" id="UP000554482">
    <property type="component" value="Unassembled WGS sequence"/>
</dbReference>